<reference evidence="2" key="2">
    <citation type="submission" date="2020-11" db="EMBL/GenBank/DDBJ databases">
        <authorList>
            <person name="McCartney M.A."/>
            <person name="Auch B."/>
            <person name="Kono T."/>
            <person name="Mallez S."/>
            <person name="Becker A."/>
            <person name="Gohl D.M."/>
            <person name="Silverstein K.A.T."/>
            <person name="Koren S."/>
            <person name="Bechman K.B."/>
            <person name="Herman A."/>
            <person name="Abrahante J.E."/>
            <person name="Garbe J."/>
        </authorList>
    </citation>
    <scope>NUCLEOTIDE SEQUENCE</scope>
    <source>
        <strain evidence="2">Duluth1</strain>
        <tissue evidence="2">Whole animal</tissue>
    </source>
</reference>
<evidence type="ECO:0000313" key="2">
    <source>
        <dbReference type="EMBL" id="KAH3770080.1"/>
    </source>
</evidence>
<dbReference type="AlphaFoldDB" id="A0A9D4E0A4"/>
<comment type="caution">
    <text evidence="2">The sequence shown here is derived from an EMBL/GenBank/DDBJ whole genome shotgun (WGS) entry which is preliminary data.</text>
</comment>
<dbReference type="Proteomes" id="UP000828390">
    <property type="component" value="Unassembled WGS sequence"/>
</dbReference>
<keyword evidence="3" id="KW-1185">Reference proteome</keyword>
<dbReference type="EMBL" id="JAIWYP010000009">
    <property type="protein sequence ID" value="KAH3770080.1"/>
    <property type="molecule type" value="Genomic_DNA"/>
</dbReference>
<evidence type="ECO:0000256" key="1">
    <source>
        <dbReference type="SAM" id="MobiDB-lite"/>
    </source>
</evidence>
<sequence length="52" mass="5641">MPSRQPSSFPPGSALKASEAAVELPSWRCAQGRPDSRRASLLAVRSRPPRQP</sequence>
<protein>
    <submittedName>
        <fullName evidence="2">Uncharacterized protein</fullName>
    </submittedName>
</protein>
<reference evidence="2" key="1">
    <citation type="journal article" date="2019" name="bioRxiv">
        <title>The Genome of the Zebra Mussel, Dreissena polymorpha: A Resource for Invasive Species Research.</title>
        <authorList>
            <person name="McCartney M.A."/>
            <person name="Auch B."/>
            <person name="Kono T."/>
            <person name="Mallez S."/>
            <person name="Zhang Y."/>
            <person name="Obille A."/>
            <person name="Becker A."/>
            <person name="Abrahante J.E."/>
            <person name="Garbe J."/>
            <person name="Badalamenti J.P."/>
            <person name="Herman A."/>
            <person name="Mangelson H."/>
            <person name="Liachko I."/>
            <person name="Sullivan S."/>
            <person name="Sone E.D."/>
            <person name="Koren S."/>
            <person name="Silverstein K.A.T."/>
            <person name="Beckman K.B."/>
            <person name="Gohl D.M."/>
        </authorList>
    </citation>
    <scope>NUCLEOTIDE SEQUENCE</scope>
    <source>
        <strain evidence="2">Duluth1</strain>
        <tissue evidence="2">Whole animal</tissue>
    </source>
</reference>
<accession>A0A9D4E0A4</accession>
<gene>
    <name evidence="2" type="ORF">DPMN_171360</name>
</gene>
<name>A0A9D4E0A4_DREPO</name>
<proteinExistence type="predicted"/>
<organism evidence="2 3">
    <name type="scientific">Dreissena polymorpha</name>
    <name type="common">Zebra mussel</name>
    <name type="synonym">Mytilus polymorpha</name>
    <dbReference type="NCBI Taxonomy" id="45954"/>
    <lineage>
        <taxon>Eukaryota</taxon>
        <taxon>Metazoa</taxon>
        <taxon>Spiralia</taxon>
        <taxon>Lophotrochozoa</taxon>
        <taxon>Mollusca</taxon>
        <taxon>Bivalvia</taxon>
        <taxon>Autobranchia</taxon>
        <taxon>Heteroconchia</taxon>
        <taxon>Euheterodonta</taxon>
        <taxon>Imparidentia</taxon>
        <taxon>Neoheterodontei</taxon>
        <taxon>Myida</taxon>
        <taxon>Dreissenoidea</taxon>
        <taxon>Dreissenidae</taxon>
        <taxon>Dreissena</taxon>
    </lineage>
</organism>
<evidence type="ECO:0000313" key="3">
    <source>
        <dbReference type="Proteomes" id="UP000828390"/>
    </source>
</evidence>
<feature type="region of interest" description="Disordered" evidence="1">
    <location>
        <begin position="28"/>
        <end position="52"/>
    </location>
</feature>